<comment type="function">
    <text evidence="2">May play the central regulatory role in sporulation. It may be an element of the effector pathway responsible for the activation of sporulation genes in response to nutritional stress. Spo0A may act in concert with spo0H (a sigma factor) to control the expression of some genes that are critical to the sporulation process.</text>
</comment>
<dbReference type="AlphaFoldDB" id="A0A6I0EUM0"/>
<comment type="caution">
    <text evidence="6">The sequence shown here is derived from an EMBL/GenBank/DDBJ whole genome shotgun (WGS) entry which is preliminary data.</text>
</comment>
<dbReference type="OrthoDB" id="9804747at2"/>
<feature type="domain" description="Response regulatory" evidence="4">
    <location>
        <begin position="3"/>
        <end position="118"/>
    </location>
</feature>
<dbReference type="RefSeq" id="WP_151618978.1">
    <property type="nucleotide sequence ID" value="NZ_WBXO01000002.1"/>
</dbReference>
<dbReference type="Pfam" id="PF13487">
    <property type="entry name" value="HD_5"/>
    <property type="match status" value="1"/>
</dbReference>
<sequence length="334" mass="37687">MYCVLVVDDVAENIDILTGILKDEYIVKAAVNGKMALKVAEKTLPDLILLDIMMPEMDGYEVCHLLKKNPFTSHIPVIFVTTRDQENDELKGFESGAVDYINKPVNPLIVKARIKTHIALSDQKKALEMDVAAKTKEINDTRLQIIKKLGHAAEYKDNDTGLHIERMSRYSHLIAQKFGFAPHQSELILHASPMHDIGKIGIPDAVLQKPGKFDPREWEIMATHALIGGDIIGESDVELLNIAKIIAEQHHEKWNGQGYPKKLSGQEINIFARIVAIADVFDALTSKRPYKKAWSVEQAFELIRSEKEKHFDPDVVDAFEQGLPELIKIKNHFQ</sequence>
<dbReference type="InterPro" id="IPR003607">
    <property type="entry name" value="HD/PDEase_dom"/>
</dbReference>
<protein>
    <recommendedName>
        <fullName evidence="1">Stage 0 sporulation protein A homolog</fullName>
    </recommendedName>
</protein>
<dbReference type="SMART" id="SM00448">
    <property type="entry name" value="REC"/>
    <property type="match status" value="1"/>
</dbReference>
<dbReference type="Gene3D" id="3.40.50.2300">
    <property type="match status" value="1"/>
</dbReference>
<dbReference type="SUPFAM" id="SSF52172">
    <property type="entry name" value="CheY-like"/>
    <property type="match status" value="1"/>
</dbReference>
<dbReference type="Proteomes" id="UP000468766">
    <property type="component" value="Unassembled WGS sequence"/>
</dbReference>
<evidence type="ECO:0000313" key="6">
    <source>
        <dbReference type="EMBL" id="KAB2953894.1"/>
    </source>
</evidence>
<dbReference type="CDD" id="cd00077">
    <property type="entry name" value="HDc"/>
    <property type="match status" value="1"/>
</dbReference>
<dbReference type="Pfam" id="PF00072">
    <property type="entry name" value="Response_reg"/>
    <property type="match status" value="1"/>
</dbReference>
<dbReference type="InterPro" id="IPR001789">
    <property type="entry name" value="Sig_transdc_resp-reg_receiver"/>
</dbReference>
<dbReference type="EMBL" id="WBXO01000002">
    <property type="protein sequence ID" value="KAB2953894.1"/>
    <property type="molecule type" value="Genomic_DNA"/>
</dbReference>
<dbReference type="SMART" id="SM00471">
    <property type="entry name" value="HDc"/>
    <property type="match status" value="1"/>
</dbReference>
<dbReference type="InterPro" id="IPR011006">
    <property type="entry name" value="CheY-like_superfamily"/>
</dbReference>
<organism evidence="6 7">
    <name type="scientific">Heliorestis acidaminivorans</name>
    <dbReference type="NCBI Taxonomy" id="553427"/>
    <lineage>
        <taxon>Bacteria</taxon>
        <taxon>Bacillati</taxon>
        <taxon>Bacillota</taxon>
        <taxon>Clostridia</taxon>
        <taxon>Eubacteriales</taxon>
        <taxon>Heliobacteriaceae</taxon>
        <taxon>Heliorestis</taxon>
    </lineage>
</organism>
<evidence type="ECO:0000256" key="3">
    <source>
        <dbReference type="PROSITE-ProRule" id="PRU00169"/>
    </source>
</evidence>
<keyword evidence="3" id="KW-0597">Phosphoprotein</keyword>
<evidence type="ECO:0000259" key="4">
    <source>
        <dbReference type="PROSITE" id="PS50110"/>
    </source>
</evidence>
<dbReference type="PROSITE" id="PS50110">
    <property type="entry name" value="RESPONSE_REGULATORY"/>
    <property type="match status" value="1"/>
</dbReference>
<dbReference type="GO" id="GO:0000160">
    <property type="term" value="P:phosphorelay signal transduction system"/>
    <property type="evidence" value="ECO:0007669"/>
    <property type="project" value="InterPro"/>
</dbReference>
<dbReference type="PROSITE" id="PS51832">
    <property type="entry name" value="HD_GYP"/>
    <property type="match status" value="1"/>
</dbReference>
<evidence type="ECO:0000313" key="7">
    <source>
        <dbReference type="Proteomes" id="UP000468766"/>
    </source>
</evidence>
<dbReference type="InterPro" id="IPR052020">
    <property type="entry name" value="Cyclic_di-GMP/3'3'-cGAMP_PDE"/>
</dbReference>
<gene>
    <name evidence="6" type="ORF">F9B85_04605</name>
</gene>
<reference evidence="6 7" key="1">
    <citation type="submission" date="2019-10" db="EMBL/GenBank/DDBJ databases">
        <title>Whole-genome sequence of the extremophile Heliorestis acidaminivorans DSM 24790.</title>
        <authorList>
            <person name="Kyndt J.A."/>
            <person name="Meyer T.E."/>
        </authorList>
    </citation>
    <scope>NUCLEOTIDE SEQUENCE [LARGE SCALE GENOMIC DNA]</scope>
    <source>
        <strain evidence="6 7">DSM 24790</strain>
    </source>
</reference>
<feature type="domain" description="HD-GYP" evidence="5">
    <location>
        <begin position="138"/>
        <end position="334"/>
    </location>
</feature>
<name>A0A6I0EUM0_9FIRM</name>
<dbReference type="Gene3D" id="1.10.3210.10">
    <property type="entry name" value="Hypothetical protein af1432"/>
    <property type="match status" value="1"/>
</dbReference>
<dbReference type="InterPro" id="IPR037522">
    <property type="entry name" value="HD_GYP_dom"/>
</dbReference>
<keyword evidence="7" id="KW-1185">Reference proteome</keyword>
<evidence type="ECO:0000259" key="5">
    <source>
        <dbReference type="PROSITE" id="PS51832"/>
    </source>
</evidence>
<accession>A0A6I0EUM0</accession>
<proteinExistence type="predicted"/>
<evidence type="ECO:0000256" key="1">
    <source>
        <dbReference type="ARBA" id="ARBA00018672"/>
    </source>
</evidence>
<dbReference type="PANTHER" id="PTHR45228:SF5">
    <property type="entry name" value="CYCLIC DI-GMP PHOSPHODIESTERASE VC_1348-RELATED"/>
    <property type="match status" value="1"/>
</dbReference>
<dbReference type="SUPFAM" id="SSF109604">
    <property type="entry name" value="HD-domain/PDEase-like"/>
    <property type="match status" value="1"/>
</dbReference>
<dbReference type="PANTHER" id="PTHR45228">
    <property type="entry name" value="CYCLIC DI-GMP PHOSPHODIESTERASE TM_0186-RELATED"/>
    <property type="match status" value="1"/>
</dbReference>
<evidence type="ECO:0000256" key="2">
    <source>
        <dbReference type="ARBA" id="ARBA00024867"/>
    </source>
</evidence>
<feature type="modified residue" description="4-aspartylphosphate" evidence="3">
    <location>
        <position position="51"/>
    </location>
</feature>
<dbReference type="CDD" id="cd19920">
    <property type="entry name" value="REC_PA4781-like"/>
    <property type="match status" value="1"/>
</dbReference>